<keyword evidence="1" id="KW-0812">Transmembrane</keyword>
<evidence type="ECO:0000256" key="1">
    <source>
        <dbReference type="SAM" id="Phobius"/>
    </source>
</evidence>
<comment type="caution">
    <text evidence="2">The sequence shown here is derived from an EMBL/GenBank/DDBJ whole genome shotgun (WGS) entry which is preliminary data.</text>
</comment>
<feature type="transmembrane region" description="Helical" evidence="1">
    <location>
        <begin position="55"/>
        <end position="74"/>
    </location>
</feature>
<feature type="transmembrane region" description="Helical" evidence="1">
    <location>
        <begin position="6"/>
        <end position="25"/>
    </location>
</feature>
<keyword evidence="1" id="KW-1133">Transmembrane helix</keyword>
<dbReference type="AlphaFoldDB" id="A0A1U7NIY1"/>
<proteinExistence type="predicted"/>
<gene>
    <name evidence="2" type="ORF">BO222_00965</name>
</gene>
<evidence type="ECO:0000313" key="2">
    <source>
        <dbReference type="EMBL" id="OLU42846.1"/>
    </source>
</evidence>
<evidence type="ECO:0000313" key="3">
    <source>
        <dbReference type="Proteomes" id="UP000186341"/>
    </source>
</evidence>
<dbReference type="Proteomes" id="UP000186341">
    <property type="component" value="Unassembled WGS sequence"/>
</dbReference>
<keyword evidence="1" id="KW-0472">Membrane</keyword>
<dbReference type="RefSeq" id="WP_075817573.1">
    <property type="nucleotide sequence ID" value="NZ_CAPNHH010000138.1"/>
</dbReference>
<feature type="transmembrane region" description="Helical" evidence="1">
    <location>
        <begin position="86"/>
        <end position="104"/>
    </location>
</feature>
<dbReference type="GeneID" id="82201817"/>
<accession>A0A1U7NIY1</accession>
<organism evidence="2 3">
    <name type="scientific">Ileibacterium valens</name>
    <dbReference type="NCBI Taxonomy" id="1862668"/>
    <lineage>
        <taxon>Bacteria</taxon>
        <taxon>Bacillati</taxon>
        <taxon>Bacillota</taxon>
        <taxon>Erysipelotrichia</taxon>
        <taxon>Erysipelotrichales</taxon>
        <taxon>Erysipelotrichaceae</taxon>
        <taxon>Ileibacterium</taxon>
    </lineage>
</organism>
<reference evidence="2 3" key="1">
    <citation type="submission" date="2016-11" db="EMBL/GenBank/DDBJ databases">
        <title>Description of two novel members of the family Erysipelotrichaceae: Ileibacterium lipovorans gen. nov., sp. nov. and Dubosiella newyorkensis, gen. nov., sp. nov.</title>
        <authorList>
            <person name="Cox L.M."/>
            <person name="Sohn J."/>
            <person name="Tyrrell K.L."/>
            <person name="Citron D.M."/>
            <person name="Lawson P.A."/>
            <person name="Patel N.B."/>
            <person name="Iizumi T."/>
            <person name="Perez-Perez G.I."/>
            <person name="Goldstein E.J."/>
            <person name="Blaser M.J."/>
        </authorList>
    </citation>
    <scope>NUCLEOTIDE SEQUENCE [LARGE SCALE GENOMIC DNA]</scope>
    <source>
        <strain evidence="2 3">NYU-BL-A3</strain>
    </source>
</reference>
<dbReference type="EMBL" id="MPJW01000034">
    <property type="protein sequence ID" value="OLU42846.1"/>
    <property type="molecule type" value="Genomic_DNA"/>
</dbReference>
<name>A0A1U7NIY1_9FIRM</name>
<keyword evidence="3" id="KW-1185">Reference proteome</keyword>
<evidence type="ECO:0008006" key="4">
    <source>
        <dbReference type="Google" id="ProtNLM"/>
    </source>
</evidence>
<protein>
    <recommendedName>
        <fullName evidence="4">DUF986 domain-containing protein</fullName>
    </recommendedName>
</protein>
<sequence>MSTIIFWVLGAVVLVLGGYSNYTNWKTYFASKREKEIFMKNHHDAKVAIVGKNRIWLCWAGAALCLGLASFMAMATQTDMDAAQRYSMSLVYFSLCVYLVAMAIEATTVSRICYTPEGFMYADTYRRYKQINGVEVGGWIFKSSFIHFGNKEQVAVPKSLAVWVQESWVDWKKAKDAKRKKSRRRG</sequence>